<keyword evidence="2" id="KW-0235">DNA replication</keyword>
<feature type="domain" description="DNA-directed DNA polymerase family A palm" evidence="4">
    <location>
        <begin position="309"/>
        <end position="526"/>
    </location>
</feature>
<dbReference type="SUPFAM" id="SSF56672">
    <property type="entry name" value="DNA/RNA polymerases"/>
    <property type="match status" value="1"/>
</dbReference>
<dbReference type="EC" id="2.7.7.7" evidence="1"/>
<dbReference type="EMBL" id="FNSQ01000005">
    <property type="protein sequence ID" value="SEB72443.1"/>
    <property type="molecule type" value="Genomic_DNA"/>
</dbReference>
<evidence type="ECO:0000313" key="5">
    <source>
        <dbReference type="EMBL" id="SEB72443.1"/>
    </source>
</evidence>
<keyword evidence="6" id="KW-1185">Reference proteome</keyword>
<comment type="catalytic activity">
    <reaction evidence="3">
        <text>DNA(n) + a 2'-deoxyribonucleoside 5'-triphosphate = DNA(n+1) + diphosphate</text>
        <dbReference type="Rhea" id="RHEA:22508"/>
        <dbReference type="Rhea" id="RHEA-COMP:17339"/>
        <dbReference type="Rhea" id="RHEA-COMP:17340"/>
        <dbReference type="ChEBI" id="CHEBI:33019"/>
        <dbReference type="ChEBI" id="CHEBI:61560"/>
        <dbReference type="ChEBI" id="CHEBI:173112"/>
        <dbReference type="EC" id="2.7.7.7"/>
    </reaction>
</comment>
<dbReference type="CDD" id="cd06444">
    <property type="entry name" value="DNA_pol_A"/>
    <property type="match status" value="1"/>
</dbReference>
<dbReference type="PANTHER" id="PTHR10133:SF27">
    <property type="entry name" value="DNA POLYMERASE NU"/>
    <property type="match status" value="1"/>
</dbReference>
<dbReference type="GO" id="GO:0006302">
    <property type="term" value="P:double-strand break repair"/>
    <property type="evidence" value="ECO:0007669"/>
    <property type="project" value="TreeGrafter"/>
</dbReference>
<evidence type="ECO:0000256" key="3">
    <source>
        <dbReference type="ARBA" id="ARBA00049244"/>
    </source>
</evidence>
<dbReference type="Pfam" id="PF00476">
    <property type="entry name" value="DNA_pol_A"/>
    <property type="match status" value="1"/>
</dbReference>
<dbReference type="InterPro" id="IPR001098">
    <property type="entry name" value="DNA-dir_DNA_pol_A_palm_dom"/>
</dbReference>
<proteinExistence type="predicted"/>
<dbReference type="InterPro" id="IPR043502">
    <property type="entry name" value="DNA/RNA_pol_sf"/>
</dbReference>
<gene>
    <name evidence="5" type="ORF">SAMN04489807_1859</name>
</gene>
<protein>
    <recommendedName>
        <fullName evidence="1">DNA-directed DNA polymerase</fullName>
        <ecNumber evidence="1">2.7.7.7</ecNumber>
    </recommendedName>
</protein>
<evidence type="ECO:0000256" key="1">
    <source>
        <dbReference type="ARBA" id="ARBA00012417"/>
    </source>
</evidence>
<organism evidence="5 6">
    <name type="scientific">Microbacterium hydrocarbonoxydans</name>
    <dbReference type="NCBI Taxonomy" id="273678"/>
    <lineage>
        <taxon>Bacteria</taxon>
        <taxon>Bacillati</taxon>
        <taxon>Actinomycetota</taxon>
        <taxon>Actinomycetes</taxon>
        <taxon>Micrococcales</taxon>
        <taxon>Microbacteriaceae</taxon>
        <taxon>Microbacterium</taxon>
    </lineage>
</organism>
<evidence type="ECO:0000313" key="6">
    <source>
        <dbReference type="Proteomes" id="UP000183750"/>
    </source>
</evidence>
<dbReference type="NCBIfam" id="NF011538">
    <property type="entry name" value="PRK14975.1-1"/>
    <property type="match status" value="1"/>
</dbReference>
<dbReference type="Gene3D" id="3.30.70.370">
    <property type="match status" value="1"/>
</dbReference>
<dbReference type="OrthoDB" id="4414061at2"/>
<evidence type="ECO:0000259" key="4">
    <source>
        <dbReference type="SMART" id="SM00482"/>
    </source>
</evidence>
<dbReference type="GO" id="GO:0006261">
    <property type="term" value="P:DNA-templated DNA replication"/>
    <property type="evidence" value="ECO:0007669"/>
    <property type="project" value="InterPro"/>
</dbReference>
<reference evidence="6" key="1">
    <citation type="submission" date="2016-10" db="EMBL/GenBank/DDBJ databases">
        <authorList>
            <person name="Varghese N."/>
            <person name="Submissions S."/>
        </authorList>
    </citation>
    <scope>NUCLEOTIDE SEQUENCE [LARGE SCALE GENOMIC DNA]</scope>
    <source>
        <strain evidence="6">DSM 16089</strain>
    </source>
</reference>
<dbReference type="AlphaFoldDB" id="A0A1H4LP33"/>
<sequence length="565" mass="61384">MSSRPPNERRVVLVATAPGAYTAVELDGDDVEAARTVLSASELSTWVAAQEAENPPRWVIRSARELYPLLLADGVLIGRSHDLLLCHAILRDTDMVARPLAPSDTWLRRDPVDEAPALFDVTPHDDVDDPVGAALDQYREQRRVLRDCKDGRLTLLTSAESAGGLIAEEMRVAGLPWNEAVHDAILTDVLGTRPAAGGLPSRMVAQGEQVRSILGDPTLNLESQPKLLRALHRVGVQVESTSRWELAQHSHAVVEPLLAYKKLSRLLSANGWAWLAEWVHDGRFRPIYITGGVVTGRWASAGGGALQLPRNLRAAVRADEGWTLVVADVAQLEPRMLAGMAGDRAMARAAQGKDLYAGVVESGAVATREEAKYAVLGAMYGATTGDSGRLVPRLRKVYPRAMALVDKAARFGEDGGVVSTWLGRSSPRPSTQWEAMQAQATDADADPADVALARRRARDWGRFTRNFVVQGTAAEWSLIWLAEIRHRLQRLPDAETPAPASGVFRSRAHLAFFLHDEVILHVPAEQAEAAADAVREAAAVATRRLFGGFPIDVPLDLRIAESAEK</sequence>
<dbReference type="GO" id="GO:0003887">
    <property type="term" value="F:DNA-directed DNA polymerase activity"/>
    <property type="evidence" value="ECO:0007669"/>
    <property type="project" value="UniProtKB-EC"/>
</dbReference>
<dbReference type="Gene3D" id="1.10.150.20">
    <property type="entry name" value="5' to 3' exonuclease, C-terminal subdomain"/>
    <property type="match status" value="1"/>
</dbReference>
<evidence type="ECO:0000256" key="2">
    <source>
        <dbReference type="ARBA" id="ARBA00022705"/>
    </source>
</evidence>
<dbReference type="GO" id="GO:0003677">
    <property type="term" value="F:DNA binding"/>
    <property type="evidence" value="ECO:0007669"/>
    <property type="project" value="InterPro"/>
</dbReference>
<dbReference type="PANTHER" id="PTHR10133">
    <property type="entry name" value="DNA POLYMERASE I"/>
    <property type="match status" value="1"/>
</dbReference>
<dbReference type="Proteomes" id="UP000183750">
    <property type="component" value="Unassembled WGS sequence"/>
</dbReference>
<dbReference type="SMART" id="SM00482">
    <property type="entry name" value="POLAc"/>
    <property type="match status" value="1"/>
</dbReference>
<accession>A0A1H4LP33</accession>
<dbReference type="InterPro" id="IPR002298">
    <property type="entry name" value="DNA_polymerase_A"/>
</dbReference>
<name>A0A1H4LP33_9MICO</name>
<dbReference type="RefSeq" id="WP_139305262.1">
    <property type="nucleotide sequence ID" value="NZ_FNSQ01000005.1"/>
</dbReference>